<dbReference type="InterPro" id="IPR011990">
    <property type="entry name" value="TPR-like_helical_dom_sf"/>
</dbReference>
<evidence type="ECO:0000256" key="6">
    <source>
        <dbReference type="SAM" id="Coils"/>
    </source>
</evidence>
<evidence type="ECO:0000256" key="2">
    <source>
        <dbReference type="ARBA" id="ARBA00022803"/>
    </source>
</evidence>
<name>G0UJJ5_TRYCI</name>
<evidence type="ECO:0000256" key="5">
    <source>
        <dbReference type="PROSITE-ProRule" id="PRU00339"/>
    </source>
</evidence>
<dbReference type="SUPFAM" id="SSF48452">
    <property type="entry name" value="TPR-like"/>
    <property type="match status" value="1"/>
</dbReference>
<dbReference type="VEuPathDB" id="TriTrypDB:TcIL3000_2_1260"/>
<feature type="region of interest" description="Disordered" evidence="7">
    <location>
        <begin position="219"/>
        <end position="242"/>
    </location>
</feature>
<evidence type="ECO:0000313" key="9">
    <source>
        <dbReference type="EMBL" id="CCC89548.1"/>
    </source>
</evidence>
<feature type="compositionally biased region" description="Polar residues" evidence="7">
    <location>
        <begin position="221"/>
        <end position="234"/>
    </location>
</feature>
<sequence>MDYAAAIKQQADDLQDELKELALWQEEVVRQQETNPKKRVDPFAVGTVPPIRGTVPSLKDAVMKSANVVEKEDPVKLQKDKGNNLFQNGRLEEAIDAYGVGIDIDPNGQTAHVLFCNRALCYLKLNRWADAERDASSCVRLNRTYPKGYFRRAMARKHLGNLKGARVDLEAVLALLPNDTSATNEIKLITKMLQTERESGVPVVRKKIAIMEVDEEEQDVGDNTCSNTVSSSQTNKREEPCTEGIKSGEVRKEIAELERARVACLDARDAKSREAEAKVQLGRRASSRVEVLDEDIKGYEKEKEETFSPPLSKNVARQSEAAQDQATKEQPAYSTGVVRTQTVRNTKQEAVTSVRALKTAPKWSKETLKMPKSFTEFERVFSDLGDDEDLRCFYISIIPPGSMRELFGSNMTPEILFGMLKAARRLPGTAVAVFLRGLCTVRRVEDISLFFDGAERKVAKEVIDIVVSCGASQQDINLFAQRLGVL</sequence>
<evidence type="ECO:0000256" key="3">
    <source>
        <dbReference type="ARBA" id="ARBA00038275"/>
    </source>
</evidence>
<dbReference type="SMART" id="SM00028">
    <property type="entry name" value="TPR"/>
    <property type="match status" value="3"/>
</dbReference>
<dbReference type="InterPro" id="IPR051966">
    <property type="entry name" value="RPAP3"/>
</dbReference>
<dbReference type="InterPro" id="IPR025986">
    <property type="entry name" value="RPAP3-like_C"/>
</dbReference>
<evidence type="ECO:0000256" key="7">
    <source>
        <dbReference type="SAM" id="MobiDB-lite"/>
    </source>
</evidence>
<feature type="compositionally biased region" description="Polar residues" evidence="7">
    <location>
        <begin position="309"/>
        <end position="325"/>
    </location>
</feature>
<protein>
    <recommendedName>
        <fullName evidence="4">RNA polymerase II-associated protein 3</fullName>
    </recommendedName>
</protein>
<dbReference type="Pfam" id="PF13877">
    <property type="entry name" value="RPAP3_C"/>
    <property type="match status" value="1"/>
</dbReference>
<dbReference type="EMBL" id="HE575315">
    <property type="protein sequence ID" value="CCC89548.1"/>
    <property type="molecule type" value="Genomic_DNA"/>
</dbReference>
<proteinExistence type="inferred from homology"/>
<keyword evidence="2 5" id="KW-0802">TPR repeat</keyword>
<feature type="region of interest" description="Disordered" evidence="7">
    <location>
        <begin position="301"/>
        <end position="335"/>
    </location>
</feature>
<dbReference type="PANTHER" id="PTHR46423">
    <property type="entry name" value="RNA POLYMERASE II-ASSOCIATED PROTEIN 3"/>
    <property type="match status" value="1"/>
</dbReference>
<dbReference type="GO" id="GO:0101031">
    <property type="term" value="C:protein folding chaperone complex"/>
    <property type="evidence" value="ECO:0007669"/>
    <property type="project" value="TreeGrafter"/>
</dbReference>
<organism evidence="9">
    <name type="scientific">Trypanosoma congolense (strain IL3000)</name>
    <dbReference type="NCBI Taxonomy" id="1068625"/>
    <lineage>
        <taxon>Eukaryota</taxon>
        <taxon>Discoba</taxon>
        <taxon>Euglenozoa</taxon>
        <taxon>Kinetoplastea</taxon>
        <taxon>Metakinetoplastina</taxon>
        <taxon>Trypanosomatida</taxon>
        <taxon>Trypanosomatidae</taxon>
        <taxon>Trypanosoma</taxon>
        <taxon>Nannomonas</taxon>
    </lineage>
</organism>
<evidence type="ECO:0000256" key="4">
    <source>
        <dbReference type="ARBA" id="ARBA00040133"/>
    </source>
</evidence>
<feature type="domain" description="RNA-polymerase II-associated protein 3-like C-terminal" evidence="8">
    <location>
        <begin position="371"/>
        <end position="456"/>
    </location>
</feature>
<keyword evidence="6" id="KW-0175">Coiled coil</keyword>
<feature type="repeat" description="TPR" evidence="5">
    <location>
        <begin position="75"/>
        <end position="108"/>
    </location>
</feature>
<keyword evidence="1" id="KW-0677">Repeat</keyword>
<evidence type="ECO:0000259" key="8">
    <source>
        <dbReference type="Pfam" id="PF13877"/>
    </source>
</evidence>
<comment type="similarity">
    <text evidence="3">Belongs to the RPAP3 family.</text>
</comment>
<evidence type="ECO:0000256" key="1">
    <source>
        <dbReference type="ARBA" id="ARBA00022737"/>
    </source>
</evidence>
<dbReference type="InterPro" id="IPR019734">
    <property type="entry name" value="TPR_rpt"/>
</dbReference>
<reference evidence="9" key="1">
    <citation type="journal article" date="2012" name="Proc. Natl. Acad. Sci. U.S.A.">
        <title>Antigenic diversity is generated by distinct evolutionary mechanisms in African trypanosome species.</title>
        <authorList>
            <person name="Jackson A.P."/>
            <person name="Berry A."/>
            <person name="Aslett M."/>
            <person name="Allison H.C."/>
            <person name="Burton P."/>
            <person name="Vavrova-Anderson J."/>
            <person name="Brown R."/>
            <person name="Browne H."/>
            <person name="Corton N."/>
            <person name="Hauser H."/>
            <person name="Gamble J."/>
            <person name="Gilderthorp R."/>
            <person name="Marcello L."/>
            <person name="McQuillan J."/>
            <person name="Otto T.D."/>
            <person name="Quail M.A."/>
            <person name="Sanders M.J."/>
            <person name="van Tonder A."/>
            <person name="Ginger M.L."/>
            <person name="Field M.C."/>
            <person name="Barry J.D."/>
            <person name="Hertz-Fowler C."/>
            <person name="Berriman M."/>
        </authorList>
    </citation>
    <scope>NUCLEOTIDE SEQUENCE</scope>
    <source>
        <strain evidence="9">IL3000</strain>
    </source>
</reference>
<dbReference type="PROSITE" id="PS50005">
    <property type="entry name" value="TPR"/>
    <property type="match status" value="1"/>
</dbReference>
<feature type="coiled-coil region" evidence="6">
    <location>
        <begin position="7"/>
        <end position="34"/>
    </location>
</feature>
<gene>
    <name evidence="9" type="ORF">TCIL3000_2_1260</name>
</gene>
<dbReference type="Gene3D" id="1.25.40.10">
    <property type="entry name" value="Tetratricopeptide repeat domain"/>
    <property type="match status" value="1"/>
</dbReference>
<accession>G0UJJ5</accession>
<dbReference type="AlphaFoldDB" id="G0UJJ5"/>
<dbReference type="PANTHER" id="PTHR46423:SF1">
    <property type="entry name" value="RNA POLYMERASE II-ASSOCIATED PROTEIN 3"/>
    <property type="match status" value="1"/>
</dbReference>